<keyword evidence="2" id="KW-1133">Transmembrane helix</keyword>
<evidence type="ECO:0000256" key="2">
    <source>
        <dbReference type="SAM" id="Phobius"/>
    </source>
</evidence>
<dbReference type="RefSeq" id="WP_344035475.1">
    <property type="nucleotide sequence ID" value="NZ_BAAAKE010000003.1"/>
</dbReference>
<keyword evidence="2" id="KW-0472">Membrane</keyword>
<reference evidence="4" key="1">
    <citation type="journal article" date="2019" name="Int. J. Syst. Evol. Microbiol.">
        <title>The Global Catalogue of Microorganisms (GCM) 10K type strain sequencing project: providing services to taxonomists for standard genome sequencing and annotation.</title>
        <authorList>
            <consortium name="The Broad Institute Genomics Platform"/>
            <consortium name="The Broad Institute Genome Sequencing Center for Infectious Disease"/>
            <person name="Wu L."/>
            <person name="Ma J."/>
        </authorList>
    </citation>
    <scope>NUCLEOTIDE SEQUENCE [LARGE SCALE GENOMIC DNA]</scope>
    <source>
        <strain evidence="4">KCTC 12848</strain>
    </source>
</reference>
<feature type="compositionally biased region" description="Basic and acidic residues" evidence="1">
    <location>
        <begin position="1"/>
        <end position="16"/>
    </location>
</feature>
<dbReference type="Proteomes" id="UP001595833">
    <property type="component" value="Unassembled WGS sequence"/>
</dbReference>
<keyword evidence="2" id="KW-0812">Transmembrane</keyword>
<feature type="transmembrane region" description="Helical" evidence="2">
    <location>
        <begin position="43"/>
        <end position="67"/>
    </location>
</feature>
<evidence type="ECO:0000256" key="1">
    <source>
        <dbReference type="SAM" id="MobiDB-lite"/>
    </source>
</evidence>
<dbReference type="EMBL" id="JBHSJB010000042">
    <property type="protein sequence ID" value="MFC5059602.1"/>
    <property type="molecule type" value="Genomic_DNA"/>
</dbReference>
<keyword evidence="4" id="KW-1185">Reference proteome</keyword>
<name>A0ABV9YD03_9PSEU</name>
<accession>A0ABV9YD03</accession>
<evidence type="ECO:0000313" key="3">
    <source>
        <dbReference type="EMBL" id="MFC5059602.1"/>
    </source>
</evidence>
<protein>
    <submittedName>
        <fullName evidence="3">Uncharacterized protein</fullName>
    </submittedName>
</protein>
<proteinExistence type="predicted"/>
<comment type="caution">
    <text evidence="3">The sequence shown here is derived from an EMBL/GenBank/DDBJ whole genome shotgun (WGS) entry which is preliminary data.</text>
</comment>
<feature type="region of interest" description="Disordered" evidence="1">
    <location>
        <begin position="1"/>
        <end position="22"/>
    </location>
</feature>
<sequence length="316" mass="33379">MWSDSDELRRALKSEVDGPAPPARADLADVVRRGRRRLLVRRAGAVAGALVAVGVVGVGTVALGGLAGGPTDPAGWSGTPSPGPSARPLLTTMTIEARTPYRTFTPAWTAPPPSGRAILSIPQCDLGVLDDATTRWTLPHPPPHVLNAWTTAVSQVVSPAQVSEPHAHTFPANKLKDPESVDGHTRWIDVTDDGGTGSVWLRVGRTSLEPLAAADDEVFGVGNCHPPRRAVLDNGAVVQLYEVQASEPFQSLSLELRVYAPSGDVYAISAANHGSPDFTPQADQRAFNRTGSGRETLPLSEDQLTRIGMAVAESVH</sequence>
<organism evidence="3 4">
    <name type="scientific">Saccharothrix xinjiangensis</name>
    <dbReference type="NCBI Taxonomy" id="204798"/>
    <lineage>
        <taxon>Bacteria</taxon>
        <taxon>Bacillati</taxon>
        <taxon>Actinomycetota</taxon>
        <taxon>Actinomycetes</taxon>
        <taxon>Pseudonocardiales</taxon>
        <taxon>Pseudonocardiaceae</taxon>
        <taxon>Saccharothrix</taxon>
    </lineage>
</organism>
<gene>
    <name evidence="3" type="ORF">ACFPFM_38305</name>
</gene>
<evidence type="ECO:0000313" key="4">
    <source>
        <dbReference type="Proteomes" id="UP001595833"/>
    </source>
</evidence>